<organism evidence="1 2">
    <name type="scientific">Xylona heveae (strain CBS 132557 / TC161)</name>
    <dbReference type="NCBI Taxonomy" id="1328760"/>
    <lineage>
        <taxon>Eukaryota</taxon>
        <taxon>Fungi</taxon>
        <taxon>Dikarya</taxon>
        <taxon>Ascomycota</taxon>
        <taxon>Pezizomycotina</taxon>
        <taxon>Xylonomycetes</taxon>
        <taxon>Xylonales</taxon>
        <taxon>Xylonaceae</taxon>
        <taxon>Xylona</taxon>
    </lineage>
</organism>
<dbReference type="InParanoid" id="A0A165IGY0"/>
<evidence type="ECO:0000313" key="2">
    <source>
        <dbReference type="Proteomes" id="UP000076632"/>
    </source>
</evidence>
<protein>
    <submittedName>
        <fullName evidence="1">Uncharacterized protein</fullName>
    </submittedName>
</protein>
<gene>
    <name evidence="1" type="ORF">L228DRAFT_243619</name>
</gene>
<accession>A0A165IGY0</accession>
<reference evidence="1 2" key="1">
    <citation type="journal article" date="2016" name="Fungal Biol.">
        <title>The genome of Xylona heveae provides a window into fungal endophytism.</title>
        <authorList>
            <person name="Gazis R."/>
            <person name="Kuo A."/>
            <person name="Riley R."/>
            <person name="LaButti K."/>
            <person name="Lipzen A."/>
            <person name="Lin J."/>
            <person name="Amirebrahimi M."/>
            <person name="Hesse C.N."/>
            <person name="Spatafora J.W."/>
            <person name="Henrissat B."/>
            <person name="Hainaut M."/>
            <person name="Grigoriev I.V."/>
            <person name="Hibbett D.S."/>
        </authorList>
    </citation>
    <scope>NUCLEOTIDE SEQUENCE [LARGE SCALE GENOMIC DNA]</scope>
    <source>
        <strain evidence="1 2">TC161</strain>
    </source>
</reference>
<dbReference type="RefSeq" id="XP_018190435.1">
    <property type="nucleotide sequence ID" value="XM_018331732.1"/>
</dbReference>
<dbReference type="OMA" id="TANRIWD"/>
<keyword evidence="2" id="KW-1185">Reference proteome</keyword>
<dbReference type="GeneID" id="28896869"/>
<evidence type="ECO:0000313" key="1">
    <source>
        <dbReference type="EMBL" id="KZF24880.1"/>
    </source>
</evidence>
<proteinExistence type="predicted"/>
<name>A0A165IGY0_XYLHT</name>
<dbReference type="Proteomes" id="UP000076632">
    <property type="component" value="Unassembled WGS sequence"/>
</dbReference>
<dbReference type="OrthoDB" id="5429780at2759"/>
<dbReference type="EMBL" id="KV407455">
    <property type="protein sequence ID" value="KZF24880.1"/>
    <property type="molecule type" value="Genomic_DNA"/>
</dbReference>
<dbReference type="AlphaFoldDB" id="A0A165IGY0"/>
<sequence length="186" mass="20878">MSRTPTLTAEARARLEALGAPAVDGPKPGWCTLTGGSYTTSSTASSGNSKGDKPVTVPSYIESLETLEYFGFEESTANRIWDRYIKYHDETLEFMDFVTGHLQGCQDAIAKDDDWNKAMEEMGIGKRLREAILDPDFDEIRLTGSARTWVLDTIQNSRSYLKMMSPCITGRVDVDTRYWPRPDLHP</sequence>